<name>A0A5B7E901_PORTR</name>
<accession>A0A5B7E901</accession>
<gene>
    <name evidence="1" type="ORF">E2C01_022942</name>
</gene>
<proteinExistence type="predicted"/>
<protein>
    <submittedName>
        <fullName evidence="1">Uncharacterized protein</fullName>
    </submittedName>
</protein>
<evidence type="ECO:0000313" key="1">
    <source>
        <dbReference type="EMBL" id="MPC29696.1"/>
    </source>
</evidence>
<dbReference type="AlphaFoldDB" id="A0A5B7E901"/>
<dbReference type="EMBL" id="VSRR010002120">
    <property type="protein sequence ID" value="MPC29696.1"/>
    <property type="molecule type" value="Genomic_DNA"/>
</dbReference>
<comment type="caution">
    <text evidence="1">The sequence shown here is derived from an EMBL/GenBank/DDBJ whole genome shotgun (WGS) entry which is preliminary data.</text>
</comment>
<keyword evidence="2" id="KW-1185">Reference proteome</keyword>
<organism evidence="1 2">
    <name type="scientific">Portunus trituberculatus</name>
    <name type="common">Swimming crab</name>
    <name type="synonym">Neptunus trituberculatus</name>
    <dbReference type="NCBI Taxonomy" id="210409"/>
    <lineage>
        <taxon>Eukaryota</taxon>
        <taxon>Metazoa</taxon>
        <taxon>Ecdysozoa</taxon>
        <taxon>Arthropoda</taxon>
        <taxon>Crustacea</taxon>
        <taxon>Multicrustacea</taxon>
        <taxon>Malacostraca</taxon>
        <taxon>Eumalacostraca</taxon>
        <taxon>Eucarida</taxon>
        <taxon>Decapoda</taxon>
        <taxon>Pleocyemata</taxon>
        <taxon>Brachyura</taxon>
        <taxon>Eubrachyura</taxon>
        <taxon>Portunoidea</taxon>
        <taxon>Portunidae</taxon>
        <taxon>Portuninae</taxon>
        <taxon>Portunus</taxon>
    </lineage>
</organism>
<dbReference type="Proteomes" id="UP000324222">
    <property type="component" value="Unassembled WGS sequence"/>
</dbReference>
<reference evidence="1 2" key="1">
    <citation type="submission" date="2019-05" db="EMBL/GenBank/DDBJ databases">
        <title>Another draft genome of Portunus trituberculatus and its Hox gene families provides insights of decapod evolution.</title>
        <authorList>
            <person name="Jeong J.-H."/>
            <person name="Song I."/>
            <person name="Kim S."/>
            <person name="Choi T."/>
            <person name="Kim D."/>
            <person name="Ryu S."/>
            <person name="Kim W."/>
        </authorList>
    </citation>
    <scope>NUCLEOTIDE SEQUENCE [LARGE SCALE GENOMIC DNA]</scope>
    <source>
        <tissue evidence="1">Muscle</tissue>
    </source>
</reference>
<evidence type="ECO:0000313" key="2">
    <source>
        <dbReference type="Proteomes" id="UP000324222"/>
    </source>
</evidence>
<sequence>MGISSPFSVPIEFVSCAEGSDRHMALDLVVQDMLAKGPMELVGGKLEGFYACMFLVPKVTRG</sequence>